<reference evidence="2" key="1">
    <citation type="journal article" date="2015" name="Nat. Genet.">
        <title>The genome and transcriptome of the zoonotic hookworm Ancylostoma ceylanicum identify infection-specific gene families.</title>
        <authorList>
            <person name="Schwarz E.M."/>
            <person name="Hu Y."/>
            <person name="Antoshechkin I."/>
            <person name="Miller M.M."/>
            <person name="Sternberg P.W."/>
            <person name="Aroian R.V."/>
        </authorList>
    </citation>
    <scope>NUCLEOTIDE SEQUENCE</scope>
    <source>
        <strain evidence="2">HY135</strain>
    </source>
</reference>
<keyword evidence="2" id="KW-1185">Reference proteome</keyword>
<dbReference type="InterPro" id="IPR036691">
    <property type="entry name" value="Endo/exonu/phosph_ase_sf"/>
</dbReference>
<sequence length="213" mass="24496">MMEETEPIKFDVIGLCETKRRNPLSCTWKNGDGVFLGSERENFTSGGIGFIVAPCLMQKNRQVSFPSHRTDVLDLQLDKKTKVSLIQIYAPNANKDDKESHTDFYGEVQETAAKCRSYYKIIAGNFNTYVLPKRSYEAFIGPHSLEERNEAGERLASFCETCHFYYGDSRFQKAKNRRWTYVSPNGDHKHELDQILCNRKVFIDIAIVPSFQT</sequence>
<dbReference type="OrthoDB" id="5806179at2759"/>
<dbReference type="EMBL" id="JARK01001683">
    <property type="protein sequence ID" value="EYB82924.1"/>
    <property type="molecule type" value="Genomic_DNA"/>
</dbReference>
<evidence type="ECO:0000313" key="2">
    <source>
        <dbReference type="Proteomes" id="UP000024635"/>
    </source>
</evidence>
<organism evidence="1 2">
    <name type="scientific">Ancylostoma ceylanicum</name>
    <dbReference type="NCBI Taxonomy" id="53326"/>
    <lineage>
        <taxon>Eukaryota</taxon>
        <taxon>Metazoa</taxon>
        <taxon>Ecdysozoa</taxon>
        <taxon>Nematoda</taxon>
        <taxon>Chromadorea</taxon>
        <taxon>Rhabditida</taxon>
        <taxon>Rhabditina</taxon>
        <taxon>Rhabditomorpha</taxon>
        <taxon>Strongyloidea</taxon>
        <taxon>Ancylostomatidae</taxon>
        <taxon>Ancylostomatinae</taxon>
        <taxon>Ancylostoma</taxon>
    </lineage>
</organism>
<name>A0A016RY67_9BILA</name>
<dbReference type="Proteomes" id="UP000024635">
    <property type="component" value="Unassembled WGS sequence"/>
</dbReference>
<evidence type="ECO:0000313" key="1">
    <source>
        <dbReference type="EMBL" id="EYB82924.1"/>
    </source>
</evidence>
<evidence type="ECO:0008006" key="3">
    <source>
        <dbReference type="Google" id="ProtNLM"/>
    </source>
</evidence>
<dbReference type="AlphaFoldDB" id="A0A016RY67"/>
<proteinExistence type="predicted"/>
<comment type="caution">
    <text evidence="1">The sequence shown here is derived from an EMBL/GenBank/DDBJ whole genome shotgun (WGS) entry which is preliminary data.</text>
</comment>
<dbReference type="Gene3D" id="3.60.10.10">
    <property type="entry name" value="Endonuclease/exonuclease/phosphatase"/>
    <property type="match status" value="1"/>
</dbReference>
<dbReference type="SUPFAM" id="SSF56219">
    <property type="entry name" value="DNase I-like"/>
    <property type="match status" value="1"/>
</dbReference>
<protein>
    <recommendedName>
        <fullName evidence="3">Endonuclease/exonuclease/phosphatase domain-containing protein</fullName>
    </recommendedName>
</protein>
<gene>
    <name evidence="1" type="primary">Acey_s0347.g3161</name>
    <name evidence="1" type="ORF">Y032_0347g3161</name>
</gene>
<accession>A0A016RY67</accession>